<gene>
    <name evidence="2" type="ORF">RHSIM_Rhsim09G0151800</name>
</gene>
<organism evidence="2 3">
    <name type="scientific">Rhododendron simsii</name>
    <name type="common">Sims's rhododendron</name>
    <dbReference type="NCBI Taxonomy" id="118357"/>
    <lineage>
        <taxon>Eukaryota</taxon>
        <taxon>Viridiplantae</taxon>
        <taxon>Streptophyta</taxon>
        <taxon>Embryophyta</taxon>
        <taxon>Tracheophyta</taxon>
        <taxon>Spermatophyta</taxon>
        <taxon>Magnoliopsida</taxon>
        <taxon>eudicotyledons</taxon>
        <taxon>Gunneridae</taxon>
        <taxon>Pentapetalae</taxon>
        <taxon>asterids</taxon>
        <taxon>Ericales</taxon>
        <taxon>Ericaceae</taxon>
        <taxon>Ericoideae</taxon>
        <taxon>Rhodoreae</taxon>
        <taxon>Rhododendron</taxon>
    </lineage>
</organism>
<name>A0A834GJ21_RHOSS</name>
<feature type="region of interest" description="Disordered" evidence="1">
    <location>
        <begin position="156"/>
        <end position="179"/>
    </location>
</feature>
<proteinExistence type="predicted"/>
<evidence type="ECO:0000313" key="3">
    <source>
        <dbReference type="Proteomes" id="UP000626092"/>
    </source>
</evidence>
<dbReference type="EMBL" id="WJXA01000009">
    <property type="protein sequence ID" value="KAF7133071.1"/>
    <property type="molecule type" value="Genomic_DNA"/>
</dbReference>
<comment type="caution">
    <text evidence="2">The sequence shown here is derived from an EMBL/GenBank/DDBJ whole genome shotgun (WGS) entry which is preliminary data.</text>
</comment>
<accession>A0A834GJ21</accession>
<evidence type="ECO:0000313" key="2">
    <source>
        <dbReference type="EMBL" id="KAF7133071.1"/>
    </source>
</evidence>
<sequence>MAFDQPSRPNASPTDKDITEEVMSSLCSHTSTAETTVTAREDHEQLSAQGPGPTGTIIQIRNDTVIVSLWFIVGIVQEFVLTSGGRLRSILLLFLLDVHPVDVPLQLLESTVDEFRAMASSLVARAVRRAATVACLSSPPSLAQATSLVQRRGLAGARPTATRHADLDTSNYSSSTPHL</sequence>
<reference evidence="2" key="1">
    <citation type="submission" date="2019-11" db="EMBL/GenBank/DDBJ databases">
        <authorList>
            <person name="Liu Y."/>
            <person name="Hou J."/>
            <person name="Li T.-Q."/>
            <person name="Guan C.-H."/>
            <person name="Wu X."/>
            <person name="Wu H.-Z."/>
            <person name="Ling F."/>
            <person name="Zhang R."/>
            <person name="Shi X.-G."/>
            <person name="Ren J.-P."/>
            <person name="Chen E.-F."/>
            <person name="Sun J.-M."/>
        </authorList>
    </citation>
    <scope>NUCLEOTIDE SEQUENCE</scope>
    <source>
        <strain evidence="2">Adult_tree_wgs_1</strain>
        <tissue evidence="2">Leaves</tissue>
    </source>
</reference>
<evidence type="ECO:0000256" key="1">
    <source>
        <dbReference type="SAM" id="MobiDB-lite"/>
    </source>
</evidence>
<protein>
    <submittedName>
        <fullName evidence="2">Uncharacterized protein</fullName>
    </submittedName>
</protein>
<dbReference type="AlphaFoldDB" id="A0A834GJ21"/>
<dbReference type="Proteomes" id="UP000626092">
    <property type="component" value="Unassembled WGS sequence"/>
</dbReference>
<feature type="compositionally biased region" description="Polar residues" evidence="1">
    <location>
        <begin position="168"/>
        <end position="179"/>
    </location>
</feature>
<keyword evidence="3" id="KW-1185">Reference proteome</keyword>